<dbReference type="RefSeq" id="WP_189503342.1">
    <property type="nucleotide sequence ID" value="NZ_BMZQ01000002.1"/>
</dbReference>
<evidence type="ECO:0000313" key="3">
    <source>
        <dbReference type="Proteomes" id="UP000630142"/>
    </source>
</evidence>
<reference evidence="2" key="1">
    <citation type="journal article" date="2014" name="Int. J. Syst. Evol. Microbiol.">
        <title>Complete genome sequence of Corynebacterium casei LMG S-19264T (=DSM 44701T), isolated from a smear-ripened cheese.</title>
        <authorList>
            <consortium name="US DOE Joint Genome Institute (JGI-PGF)"/>
            <person name="Walter F."/>
            <person name="Albersmeier A."/>
            <person name="Kalinowski J."/>
            <person name="Ruckert C."/>
        </authorList>
    </citation>
    <scope>NUCLEOTIDE SEQUENCE</scope>
    <source>
        <strain evidence="2">KCTC 42249</strain>
    </source>
</reference>
<feature type="region of interest" description="Disordered" evidence="1">
    <location>
        <begin position="1"/>
        <end position="45"/>
    </location>
</feature>
<evidence type="ECO:0000313" key="2">
    <source>
        <dbReference type="EMBL" id="GHD13928.1"/>
    </source>
</evidence>
<gene>
    <name evidence="2" type="ORF">GCM10016234_18830</name>
</gene>
<comment type="caution">
    <text evidence="2">The sequence shown here is derived from an EMBL/GenBank/DDBJ whole genome shotgun (WGS) entry which is preliminary data.</text>
</comment>
<accession>A0A8J3GKE7</accession>
<protein>
    <submittedName>
        <fullName evidence="2">Uncharacterized protein</fullName>
    </submittedName>
</protein>
<dbReference type="AlphaFoldDB" id="A0A8J3GKE7"/>
<feature type="region of interest" description="Disordered" evidence="1">
    <location>
        <begin position="57"/>
        <end position="78"/>
    </location>
</feature>
<name>A0A8J3GKE7_9HYPH</name>
<keyword evidence="3" id="KW-1185">Reference proteome</keyword>
<feature type="compositionally biased region" description="Basic and acidic residues" evidence="1">
    <location>
        <begin position="15"/>
        <end position="30"/>
    </location>
</feature>
<sequence>MATNNERPSILSRKSASETERTPAHGDMPRVSDTLVNMTGAPDADYHPEALANAVADNEAGTIPDDEIGGIEPLERKK</sequence>
<organism evidence="2 3">
    <name type="scientific">Tianweitania populi</name>
    <dbReference type="NCBI Taxonomy" id="1607949"/>
    <lineage>
        <taxon>Bacteria</taxon>
        <taxon>Pseudomonadati</taxon>
        <taxon>Pseudomonadota</taxon>
        <taxon>Alphaproteobacteria</taxon>
        <taxon>Hyphomicrobiales</taxon>
        <taxon>Phyllobacteriaceae</taxon>
        <taxon>Tianweitania</taxon>
    </lineage>
</organism>
<reference evidence="2" key="2">
    <citation type="submission" date="2020-09" db="EMBL/GenBank/DDBJ databases">
        <authorList>
            <person name="Sun Q."/>
            <person name="Kim S."/>
        </authorList>
    </citation>
    <scope>NUCLEOTIDE SEQUENCE</scope>
    <source>
        <strain evidence="2">KCTC 42249</strain>
    </source>
</reference>
<dbReference type="Proteomes" id="UP000630142">
    <property type="component" value="Unassembled WGS sequence"/>
</dbReference>
<dbReference type="EMBL" id="BMZQ01000002">
    <property type="protein sequence ID" value="GHD13928.1"/>
    <property type="molecule type" value="Genomic_DNA"/>
</dbReference>
<proteinExistence type="predicted"/>
<evidence type="ECO:0000256" key="1">
    <source>
        <dbReference type="SAM" id="MobiDB-lite"/>
    </source>
</evidence>